<sequence>MLTAILLSVLGAAQAQKGGTVQGGAQRTFSVSDLQGDRLGRIVASNNYQVSLVLPAEIQNVGINASKQTALVPTVDKSDGRVMYLDVLRPGGYATLNIRLVSEGEPVILKLTVELSEATGGVLTYTITTAPALQSTQAPRTAAPVPTSAPAPARRVPTTPPVRPVTTAATTPMQVVPRVAAPAAASSTRPVPADGRRALSVQGPAARATSPAVRPVQPGTSAARQEDGLSVEVSVAPGQSGPDRTVTYRVRDVLGTDTLAYILAPRVTLRASGQGHAQAATTTPNVYQRVTGGGVEGTFTVKASALLGSAVVLFEVRPVDTRTQKPLPARYVGVMVRP</sequence>
<dbReference type="OrthoDB" id="68269at2"/>
<dbReference type="RefSeq" id="WP_103314173.1">
    <property type="nucleotide sequence ID" value="NZ_PPPD01000004.1"/>
</dbReference>
<evidence type="ECO:0000256" key="1">
    <source>
        <dbReference type="SAM" id="MobiDB-lite"/>
    </source>
</evidence>
<accession>A0A2K3US25</accession>
<gene>
    <name evidence="2" type="ORF">CVO96_19670</name>
</gene>
<comment type="caution">
    <text evidence="2">The sequence shown here is derived from an EMBL/GenBank/DDBJ whole genome shotgun (WGS) entry which is preliminary data.</text>
</comment>
<feature type="compositionally biased region" description="Low complexity" evidence="1">
    <location>
        <begin position="138"/>
        <end position="157"/>
    </location>
</feature>
<protein>
    <submittedName>
        <fullName evidence="2">Uncharacterized protein</fullName>
    </submittedName>
</protein>
<organism evidence="2 3">
    <name type="scientific">Deinococcus koreensis</name>
    <dbReference type="NCBI Taxonomy" id="2054903"/>
    <lineage>
        <taxon>Bacteria</taxon>
        <taxon>Thermotogati</taxon>
        <taxon>Deinococcota</taxon>
        <taxon>Deinococci</taxon>
        <taxon>Deinococcales</taxon>
        <taxon>Deinococcaceae</taxon>
        <taxon>Deinococcus</taxon>
    </lineage>
</organism>
<evidence type="ECO:0000313" key="2">
    <source>
        <dbReference type="EMBL" id="PNY79346.1"/>
    </source>
</evidence>
<feature type="compositionally biased region" description="Low complexity" evidence="1">
    <location>
        <begin position="180"/>
        <end position="193"/>
    </location>
</feature>
<dbReference type="AlphaFoldDB" id="A0A2K3US25"/>
<dbReference type="Proteomes" id="UP000236379">
    <property type="component" value="Unassembled WGS sequence"/>
</dbReference>
<feature type="region of interest" description="Disordered" evidence="1">
    <location>
        <begin position="135"/>
        <end position="161"/>
    </location>
</feature>
<evidence type="ECO:0000313" key="3">
    <source>
        <dbReference type="Proteomes" id="UP000236379"/>
    </source>
</evidence>
<dbReference type="EMBL" id="PPPD01000004">
    <property type="protein sequence ID" value="PNY79346.1"/>
    <property type="molecule type" value="Genomic_DNA"/>
</dbReference>
<proteinExistence type="predicted"/>
<name>A0A2K3US25_9DEIO</name>
<feature type="region of interest" description="Disordered" evidence="1">
    <location>
        <begin position="180"/>
        <end position="243"/>
    </location>
</feature>
<reference evidence="2 3" key="1">
    <citation type="submission" date="2018-01" db="EMBL/GenBank/DDBJ databases">
        <title>Deinococcus koreensis sp. nov., a radiation-resistant bacterium isolated from river water.</title>
        <authorList>
            <person name="Choi A."/>
        </authorList>
    </citation>
    <scope>NUCLEOTIDE SEQUENCE [LARGE SCALE GENOMIC DNA]</scope>
    <source>
        <strain evidence="2 3">SJW1-2</strain>
    </source>
</reference>
<keyword evidence="3" id="KW-1185">Reference proteome</keyword>